<dbReference type="CDD" id="cd01949">
    <property type="entry name" value="GGDEF"/>
    <property type="match status" value="1"/>
</dbReference>
<evidence type="ECO:0000256" key="8">
    <source>
        <dbReference type="SAM" id="Phobius"/>
    </source>
</evidence>
<dbReference type="RefSeq" id="WP_386825176.1">
    <property type="nucleotide sequence ID" value="NZ_JBHTIF010000003.1"/>
</dbReference>
<dbReference type="SMART" id="SM00267">
    <property type="entry name" value="GGDEF"/>
    <property type="match status" value="1"/>
</dbReference>
<sequence length="499" mass="54013">MTSGRSGRARPAVWWAWPLVGLFVVVLWLVANAAATMLEYRPLASLWFPPTAISFAAFAVFRRGAWPGLLVANLIGAFFTFLRTGHDFPPDRMLLYGSLFALAHCVPFCLVAHATLQSIPRNAAPSLARTVGVFLLGGVVAALIAAVAGVWVSTLAGMADRADTWSMILPWLIGDVAGLLAFGPLALLGFRALATRLRIPVPHRLHAFDDLPRPPRAPAAYALKLAATLGTACLALYAISRAPHNEPLLFIVFIAIVLQLWIVHTQGTLESLVSIGVFNLCIVGQVYVLGLGEHALTLQFAMITLASASYYGLAVPLLYADNVQLRRLLIHDALTGAYNRHFFVELSQQAIRQSRMREQPASMLMLDLDNLKQINDHHGHAAGDQALAQVAEACRSALSANDLLGRLGGDEFCVLLPGVDHAGAAIIAQRLLSAVRASVYPFSTEIRPSMSIGISTTVDDEDDYDSLWMRADSALYVAKRGGRDRLAQEEATPRETEPA</sequence>
<keyword evidence="11" id="KW-1185">Reference proteome</keyword>
<organism evidence="10 11">
    <name type="scientific">Lysobacter brunescens</name>
    <dbReference type="NCBI Taxonomy" id="262323"/>
    <lineage>
        <taxon>Bacteria</taxon>
        <taxon>Pseudomonadati</taxon>
        <taxon>Pseudomonadota</taxon>
        <taxon>Gammaproteobacteria</taxon>
        <taxon>Lysobacterales</taxon>
        <taxon>Lysobacteraceae</taxon>
        <taxon>Lysobacter</taxon>
    </lineage>
</organism>
<feature type="transmembrane region" description="Helical" evidence="8">
    <location>
        <begin position="246"/>
        <end position="264"/>
    </location>
</feature>
<dbReference type="Gene3D" id="3.30.70.270">
    <property type="match status" value="1"/>
</dbReference>
<dbReference type="InterPro" id="IPR050469">
    <property type="entry name" value="Diguanylate_Cyclase"/>
</dbReference>
<keyword evidence="3" id="KW-1003">Cell membrane</keyword>
<feature type="transmembrane region" description="Helical" evidence="8">
    <location>
        <begin position="296"/>
        <end position="319"/>
    </location>
</feature>
<keyword evidence="10" id="KW-0548">Nucleotidyltransferase</keyword>
<dbReference type="EMBL" id="JBHTIF010000003">
    <property type="protein sequence ID" value="MFD0726913.1"/>
    <property type="molecule type" value="Genomic_DNA"/>
</dbReference>
<evidence type="ECO:0000313" key="10">
    <source>
        <dbReference type="EMBL" id="MFD0726913.1"/>
    </source>
</evidence>
<feature type="domain" description="GGDEF" evidence="9">
    <location>
        <begin position="359"/>
        <end position="491"/>
    </location>
</feature>
<evidence type="ECO:0000256" key="6">
    <source>
        <dbReference type="ARBA" id="ARBA00023136"/>
    </source>
</evidence>
<feature type="transmembrane region" description="Helical" evidence="8">
    <location>
        <begin position="66"/>
        <end position="82"/>
    </location>
</feature>
<dbReference type="Pfam" id="PF00990">
    <property type="entry name" value="GGDEF"/>
    <property type="match status" value="1"/>
</dbReference>
<dbReference type="InterPro" id="IPR007895">
    <property type="entry name" value="MASE1"/>
</dbReference>
<dbReference type="PANTHER" id="PTHR45138">
    <property type="entry name" value="REGULATORY COMPONENTS OF SENSORY TRANSDUCTION SYSTEM"/>
    <property type="match status" value="1"/>
</dbReference>
<dbReference type="PROSITE" id="PS50887">
    <property type="entry name" value="GGDEF"/>
    <property type="match status" value="1"/>
</dbReference>
<evidence type="ECO:0000256" key="7">
    <source>
        <dbReference type="ARBA" id="ARBA00034247"/>
    </source>
</evidence>
<evidence type="ECO:0000256" key="2">
    <source>
        <dbReference type="ARBA" id="ARBA00012528"/>
    </source>
</evidence>
<proteinExistence type="predicted"/>
<protein>
    <recommendedName>
        <fullName evidence="2">diguanylate cyclase</fullName>
        <ecNumber evidence="2">2.7.7.65</ecNumber>
    </recommendedName>
</protein>
<keyword evidence="6 8" id="KW-0472">Membrane</keyword>
<evidence type="ECO:0000259" key="9">
    <source>
        <dbReference type="PROSITE" id="PS50887"/>
    </source>
</evidence>
<feature type="transmembrane region" description="Helical" evidence="8">
    <location>
        <begin position="221"/>
        <end position="240"/>
    </location>
</feature>
<evidence type="ECO:0000256" key="4">
    <source>
        <dbReference type="ARBA" id="ARBA00022692"/>
    </source>
</evidence>
<reference evidence="11" key="1">
    <citation type="journal article" date="2019" name="Int. J. Syst. Evol. Microbiol.">
        <title>The Global Catalogue of Microorganisms (GCM) 10K type strain sequencing project: providing services to taxonomists for standard genome sequencing and annotation.</title>
        <authorList>
            <consortium name="The Broad Institute Genomics Platform"/>
            <consortium name="The Broad Institute Genome Sequencing Center for Infectious Disease"/>
            <person name="Wu L."/>
            <person name="Ma J."/>
        </authorList>
    </citation>
    <scope>NUCLEOTIDE SEQUENCE [LARGE SCALE GENOMIC DNA]</scope>
    <source>
        <strain evidence="11">CCUG 55585</strain>
    </source>
</reference>
<feature type="transmembrane region" description="Helical" evidence="8">
    <location>
        <begin position="94"/>
        <end position="116"/>
    </location>
</feature>
<feature type="transmembrane region" description="Helical" evidence="8">
    <location>
        <begin position="271"/>
        <end position="290"/>
    </location>
</feature>
<feature type="transmembrane region" description="Helical" evidence="8">
    <location>
        <begin position="171"/>
        <end position="194"/>
    </location>
</feature>
<dbReference type="PANTHER" id="PTHR45138:SF9">
    <property type="entry name" value="DIGUANYLATE CYCLASE DGCM-RELATED"/>
    <property type="match status" value="1"/>
</dbReference>
<evidence type="ECO:0000256" key="3">
    <source>
        <dbReference type="ARBA" id="ARBA00022475"/>
    </source>
</evidence>
<dbReference type="InterPro" id="IPR000160">
    <property type="entry name" value="GGDEF_dom"/>
</dbReference>
<comment type="subcellular location">
    <subcellularLocation>
        <location evidence="1">Cell membrane</location>
        <topology evidence="1">Multi-pass membrane protein</topology>
    </subcellularLocation>
</comment>
<gene>
    <name evidence="10" type="ORF">ACFQ0E_15050</name>
</gene>
<evidence type="ECO:0000256" key="5">
    <source>
        <dbReference type="ARBA" id="ARBA00022989"/>
    </source>
</evidence>
<comment type="caution">
    <text evidence="10">The sequence shown here is derived from an EMBL/GenBank/DDBJ whole genome shotgun (WGS) entry which is preliminary data.</text>
</comment>
<keyword evidence="10" id="KW-0808">Transferase</keyword>
<feature type="transmembrane region" description="Helical" evidence="8">
    <location>
        <begin position="12"/>
        <end position="31"/>
    </location>
</feature>
<feature type="transmembrane region" description="Helical" evidence="8">
    <location>
        <begin position="128"/>
        <end position="151"/>
    </location>
</feature>
<dbReference type="GO" id="GO:0052621">
    <property type="term" value="F:diguanylate cyclase activity"/>
    <property type="evidence" value="ECO:0007669"/>
    <property type="project" value="UniProtKB-EC"/>
</dbReference>
<evidence type="ECO:0000256" key="1">
    <source>
        <dbReference type="ARBA" id="ARBA00004651"/>
    </source>
</evidence>
<dbReference type="SUPFAM" id="SSF55073">
    <property type="entry name" value="Nucleotide cyclase"/>
    <property type="match status" value="1"/>
</dbReference>
<comment type="catalytic activity">
    <reaction evidence="7">
        <text>2 GTP = 3',3'-c-di-GMP + 2 diphosphate</text>
        <dbReference type="Rhea" id="RHEA:24898"/>
        <dbReference type="ChEBI" id="CHEBI:33019"/>
        <dbReference type="ChEBI" id="CHEBI:37565"/>
        <dbReference type="ChEBI" id="CHEBI:58805"/>
        <dbReference type="EC" id="2.7.7.65"/>
    </reaction>
</comment>
<dbReference type="EC" id="2.7.7.65" evidence="2"/>
<name>A0ABW2YG89_9GAMM</name>
<dbReference type="InterPro" id="IPR043128">
    <property type="entry name" value="Rev_trsase/Diguanyl_cyclase"/>
</dbReference>
<dbReference type="Pfam" id="PF05231">
    <property type="entry name" value="MASE1"/>
    <property type="match status" value="1"/>
</dbReference>
<evidence type="ECO:0000313" key="11">
    <source>
        <dbReference type="Proteomes" id="UP001597110"/>
    </source>
</evidence>
<dbReference type="InterPro" id="IPR029787">
    <property type="entry name" value="Nucleotide_cyclase"/>
</dbReference>
<keyword evidence="4 8" id="KW-0812">Transmembrane</keyword>
<dbReference type="Proteomes" id="UP001597110">
    <property type="component" value="Unassembled WGS sequence"/>
</dbReference>
<accession>A0ABW2YG89</accession>
<keyword evidence="5 8" id="KW-1133">Transmembrane helix</keyword>
<dbReference type="NCBIfam" id="TIGR00254">
    <property type="entry name" value="GGDEF"/>
    <property type="match status" value="1"/>
</dbReference>